<accession>A0ABZ2TKP3</accession>
<evidence type="ECO:0000313" key="6">
    <source>
        <dbReference type="Proteomes" id="UP001622612"/>
    </source>
</evidence>
<dbReference type="PRINTS" id="PR00469">
    <property type="entry name" value="PNDRDTASEII"/>
</dbReference>
<protein>
    <submittedName>
        <fullName evidence="5">FAD-dependent oxidoreductase</fullName>
    </submittedName>
</protein>
<evidence type="ECO:0000256" key="1">
    <source>
        <dbReference type="ARBA" id="ARBA00022630"/>
    </source>
</evidence>
<evidence type="ECO:0000259" key="4">
    <source>
        <dbReference type="Pfam" id="PF07992"/>
    </source>
</evidence>
<dbReference type="InterPro" id="IPR050097">
    <property type="entry name" value="Ferredoxin-NADP_redctase_2"/>
</dbReference>
<keyword evidence="2" id="KW-0560">Oxidoreductase</keyword>
<name>A0ABZ2TKP3_9BACT</name>
<dbReference type="SUPFAM" id="SSF51905">
    <property type="entry name" value="FAD/NAD(P)-binding domain"/>
    <property type="match status" value="2"/>
</dbReference>
<keyword evidence="3" id="KW-0472">Membrane</keyword>
<feature type="domain" description="FAD/NAD(P)-binding" evidence="4">
    <location>
        <begin position="5"/>
        <end position="292"/>
    </location>
</feature>
<dbReference type="PANTHER" id="PTHR48105">
    <property type="entry name" value="THIOREDOXIN REDUCTASE 1-RELATED-RELATED"/>
    <property type="match status" value="1"/>
</dbReference>
<reference evidence="5" key="1">
    <citation type="submission" date="2021-11" db="EMBL/GenBank/DDBJ databases">
        <title>The first genome sequence of unculturable Mycoplasma faucium obtained by de novo assembly of metagenomic reads.</title>
        <authorList>
            <person name="Sabat A.J."/>
            <person name="Bathoorn E."/>
            <person name="Akkerboom V."/>
            <person name="Friedrich A.W."/>
        </authorList>
    </citation>
    <scope>NUCLEOTIDE SEQUENCE [LARGE SCALE GENOMIC DNA]</scope>
    <source>
        <strain evidence="5">UMCG-MFM1</strain>
    </source>
</reference>
<keyword evidence="3" id="KW-0812">Transmembrane</keyword>
<dbReference type="Pfam" id="PF07992">
    <property type="entry name" value="Pyr_redox_2"/>
    <property type="match status" value="1"/>
</dbReference>
<dbReference type="Proteomes" id="UP001622612">
    <property type="component" value="Chromosome"/>
</dbReference>
<dbReference type="RefSeq" id="WP_405311226.1">
    <property type="nucleotide sequence ID" value="NZ_CP088155.1"/>
</dbReference>
<organism evidence="5 6">
    <name type="scientific">Metamycoplasma faucium</name>
    <dbReference type="NCBI Taxonomy" id="56142"/>
    <lineage>
        <taxon>Bacteria</taxon>
        <taxon>Bacillati</taxon>
        <taxon>Mycoplasmatota</taxon>
        <taxon>Mycoplasmoidales</taxon>
        <taxon>Metamycoplasmataceae</taxon>
        <taxon>Metamycoplasma</taxon>
    </lineage>
</organism>
<keyword evidence="3" id="KW-1133">Transmembrane helix</keyword>
<dbReference type="EMBL" id="CP088155">
    <property type="protein sequence ID" value="WYM97028.1"/>
    <property type="molecule type" value="Genomic_DNA"/>
</dbReference>
<evidence type="ECO:0000256" key="3">
    <source>
        <dbReference type="SAM" id="Phobius"/>
    </source>
</evidence>
<proteinExistence type="predicted"/>
<keyword evidence="1" id="KW-0285">Flavoprotein</keyword>
<sequence>MKNKYDVLIIGAGPAGLTAAIYLARNNVNVALIEAKTPGGKISEQSKIENYPGFNSVSGAELSISMFSQARENGAKFIIGKVISIENKDELIKLIKLDNGLLLESKYLIIATGMQNIIPKEVINIEKFNNKGVSYCVVCDGPLFKDKVCGIIGGGNSAFEEGNYLSSIAKEVHIFVRDKIIAEQRLVDNVEKQDNIFIHRNAQVLKLNGTSSLDSADVNIEGNIFNIPIKGLFPYIGFKPAIDFIDQNLLKLDKKNFIVVDENMETNVPNIFAVGDIISKSIRQITTATSDGTIAAKIINNRI</sequence>
<dbReference type="PRINTS" id="PR00368">
    <property type="entry name" value="FADPNR"/>
</dbReference>
<dbReference type="InterPro" id="IPR023753">
    <property type="entry name" value="FAD/NAD-binding_dom"/>
</dbReference>
<evidence type="ECO:0000313" key="5">
    <source>
        <dbReference type="EMBL" id="WYM97028.1"/>
    </source>
</evidence>
<gene>
    <name evidence="5" type="ORF">LQ356_02280</name>
</gene>
<evidence type="ECO:0000256" key="2">
    <source>
        <dbReference type="ARBA" id="ARBA00023002"/>
    </source>
</evidence>
<dbReference type="InterPro" id="IPR036188">
    <property type="entry name" value="FAD/NAD-bd_sf"/>
</dbReference>
<keyword evidence="6" id="KW-1185">Reference proteome</keyword>
<feature type="transmembrane region" description="Helical" evidence="3">
    <location>
        <begin position="7"/>
        <end position="24"/>
    </location>
</feature>
<dbReference type="Gene3D" id="3.50.50.60">
    <property type="entry name" value="FAD/NAD(P)-binding domain"/>
    <property type="match status" value="2"/>
</dbReference>